<evidence type="ECO:0000313" key="2">
    <source>
        <dbReference type="EMBL" id="AZB72009.2"/>
    </source>
</evidence>
<organism evidence="2 3">
    <name type="scientific">Synechococcus elongatus PCC 11801</name>
    <dbReference type="NCBI Taxonomy" id="2219813"/>
    <lineage>
        <taxon>Bacteria</taxon>
        <taxon>Bacillati</taxon>
        <taxon>Cyanobacteriota</taxon>
        <taxon>Cyanophyceae</taxon>
        <taxon>Synechococcales</taxon>
        <taxon>Synechococcaceae</taxon>
        <taxon>Synechococcus</taxon>
    </lineage>
</organism>
<keyword evidence="1" id="KW-0812">Transmembrane</keyword>
<accession>A0AAN1UTY4</accession>
<proteinExistence type="predicted"/>
<dbReference type="Proteomes" id="UP000267249">
    <property type="component" value="Chromosome"/>
</dbReference>
<name>A0AAN1UTY4_SYNEL</name>
<evidence type="ECO:0000256" key="1">
    <source>
        <dbReference type="SAM" id="Phobius"/>
    </source>
</evidence>
<sequence length="185" mass="20226">MIMKVQEWLGKRTRTRRRSRHPKGYVLGIVVGLGIILVVSSTALLVRAASERTSSQQDPQAVAARINAENGLDFLFTQLNRQYNFLADVDKSQWDDRYALLERYVQVLNTIKNSGQSGTCGGVSQIDATKAASILSGIEGLAANRPSWVTNAAAAGDFQESLLTQNAAGRSFLLILLPTKSSWMV</sequence>
<keyword evidence="1" id="KW-1133">Transmembrane helix</keyword>
<dbReference type="AlphaFoldDB" id="A0AAN1UTY4"/>
<feature type="transmembrane region" description="Helical" evidence="1">
    <location>
        <begin position="24"/>
        <end position="46"/>
    </location>
</feature>
<protein>
    <submittedName>
        <fullName evidence="2">Uncharacterized protein</fullName>
    </submittedName>
</protein>
<gene>
    <name evidence="2" type="ORF">DOP62_04045</name>
</gene>
<dbReference type="EMBL" id="CP030139">
    <property type="protein sequence ID" value="AZB72009.2"/>
    <property type="molecule type" value="Genomic_DNA"/>
</dbReference>
<evidence type="ECO:0000313" key="3">
    <source>
        <dbReference type="Proteomes" id="UP000267249"/>
    </source>
</evidence>
<keyword evidence="1" id="KW-0472">Membrane</keyword>
<reference evidence="2 3" key="1">
    <citation type="journal article" date="2018" name="Sci. Rep.">
        <title>Genome Features and Biochemical Characteristics of a Robust, Fast Growing and Naturally Transformable Cyanobacterium Synechococcus elongatus PCC 11801 Isolated from India.</title>
        <authorList>
            <person name="Jaiswal D."/>
            <person name="Sengupta A."/>
            <person name="Sohoni S."/>
            <person name="Sengupta S."/>
            <person name="Phadnavis A.G."/>
            <person name="Pakrasi H.B."/>
            <person name="Wangikar P.P."/>
        </authorList>
    </citation>
    <scope>NUCLEOTIDE SEQUENCE [LARGE SCALE GENOMIC DNA]</scope>
    <source>
        <strain evidence="2 3">PCC 11801</strain>
    </source>
</reference>